<keyword evidence="2" id="KW-0694">RNA-binding</keyword>
<dbReference type="PROSITE" id="PS01129">
    <property type="entry name" value="PSI_RLU"/>
    <property type="match status" value="1"/>
</dbReference>
<keyword evidence="6" id="KW-1185">Reference proteome</keyword>
<dbReference type="InterPro" id="IPR006225">
    <property type="entry name" value="PsdUridine_synth_RluC/D"/>
</dbReference>
<evidence type="ECO:0000313" key="5">
    <source>
        <dbReference type="EMBL" id="CCG83251.1"/>
    </source>
</evidence>
<evidence type="ECO:0000313" key="6">
    <source>
        <dbReference type="Proteomes" id="UP000013776"/>
    </source>
</evidence>
<dbReference type="InterPro" id="IPR050188">
    <property type="entry name" value="RluA_PseudoU_synthase"/>
</dbReference>
<gene>
    <name evidence="5" type="ORF">TAPDE_003450</name>
</gene>
<comment type="similarity">
    <text evidence="3">Belongs to the pseudouridine synthase RluA family.</text>
</comment>
<reference evidence="5 6" key="1">
    <citation type="journal article" date="2013" name="MBio">
        <title>Genome sequencing of the plant pathogen Taphrina deformans, the causal agent of peach leaf curl.</title>
        <authorList>
            <person name="Cisse O.H."/>
            <person name="Almeida J.M.G.C.F."/>
            <person name="Fonseca A."/>
            <person name="Kumar A.A."/>
            <person name="Salojaervi J."/>
            <person name="Overmyer K."/>
            <person name="Hauser P.M."/>
            <person name="Pagni M."/>
        </authorList>
    </citation>
    <scope>NUCLEOTIDE SEQUENCE [LARGE SCALE GENOMIC DNA]</scope>
    <source>
        <strain evidence="6">PYCC 5710 / ATCC 11124 / CBS 356.35 / IMI 108563 / JCM 9778 / NBRC 8474</strain>
    </source>
</reference>
<evidence type="ECO:0000256" key="1">
    <source>
        <dbReference type="PIRSR" id="PIRSR606225-1"/>
    </source>
</evidence>
<evidence type="ECO:0000256" key="2">
    <source>
        <dbReference type="PROSITE-ProRule" id="PRU00182"/>
    </source>
</evidence>
<dbReference type="InterPro" id="IPR020103">
    <property type="entry name" value="PsdUridine_synth_cat_dom_sf"/>
</dbReference>
<dbReference type="Proteomes" id="UP000013776">
    <property type="component" value="Unassembled WGS sequence"/>
</dbReference>
<dbReference type="eggNOG" id="KOG1919">
    <property type="taxonomic scope" value="Eukaryota"/>
</dbReference>
<dbReference type="GO" id="GO:0009982">
    <property type="term" value="F:pseudouridine synthase activity"/>
    <property type="evidence" value="ECO:0007669"/>
    <property type="project" value="InterPro"/>
</dbReference>
<dbReference type="NCBIfam" id="TIGR00005">
    <property type="entry name" value="rluA_subfam"/>
    <property type="match status" value="1"/>
</dbReference>
<dbReference type="STRING" id="1097556.R4XCD7"/>
<dbReference type="InterPro" id="IPR006224">
    <property type="entry name" value="PsdUridine_synth_RluA-like_CS"/>
</dbReference>
<accession>R4XCD7</accession>
<dbReference type="GO" id="GO:0003723">
    <property type="term" value="F:RNA binding"/>
    <property type="evidence" value="ECO:0007669"/>
    <property type="project" value="UniProtKB-KW"/>
</dbReference>
<feature type="active site" evidence="1">
    <location>
        <position position="169"/>
    </location>
</feature>
<comment type="catalytic activity">
    <reaction evidence="3">
        <text>a uridine in RNA = a pseudouridine in RNA</text>
        <dbReference type="Rhea" id="RHEA:48348"/>
        <dbReference type="Rhea" id="RHEA-COMP:12068"/>
        <dbReference type="Rhea" id="RHEA-COMP:12069"/>
        <dbReference type="ChEBI" id="CHEBI:65314"/>
        <dbReference type="ChEBI" id="CHEBI:65315"/>
    </reaction>
</comment>
<dbReference type="EMBL" id="CAHR02000132">
    <property type="protein sequence ID" value="CCG83251.1"/>
    <property type="molecule type" value="Genomic_DNA"/>
</dbReference>
<dbReference type="EC" id="5.4.99.-" evidence="3"/>
<proteinExistence type="inferred from homology"/>
<dbReference type="GO" id="GO:0000455">
    <property type="term" value="P:enzyme-directed rRNA pseudouridine synthesis"/>
    <property type="evidence" value="ECO:0007669"/>
    <property type="project" value="TreeGrafter"/>
</dbReference>
<dbReference type="Pfam" id="PF00849">
    <property type="entry name" value="PseudoU_synth_2"/>
    <property type="match status" value="1"/>
</dbReference>
<dbReference type="PANTHER" id="PTHR21600:SF40">
    <property type="entry name" value="PSEUDOURIDYLATE SYNTHASE RPUSD2"/>
    <property type="match status" value="1"/>
</dbReference>
<protein>
    <recommendedName>
        <fullName evidence="3">Pseudouridine synthase</fullName>
        <ecNumber evidence="3">5.4.99.-</ecNumber>
    </recommendedName>
</protein>
<dbReference type="InterPro" id="IPR006145">
    <property type="entry name" value="PsdUridine_synth_RsuA/RluA"/>
</dbReference>
<dbReference type="VEuPathDB" id="FungiDB:TAPDE_003450"/>
<name>R4XCD7_TAPDE</name>
<organism evidence="5 6">
    <name type="scientific">Taphrina deformans (strain PYCC 5710 / ATCC 11124 / CBS 356.35 / IMI 108563 / JCM 9778 / NBRC 8474)</name>
    <name type="common">Peach leaf curl fungus</name>
    <name type="synonym">Lalaria deformans</name>
    <dbReference type="NCBI Taxonomy" id="1097556"/>
    <lineage>
        <taxon>Eukaryota</taxon>
        <taxon>Fungi</taxon>
        <taxon>Dikarya</taxon>
        <taxon>Ascomycota</taxon>
        <taxon>Taphrinomycotina</taxon>
        <taxon>Taphrinomycetes</taxon>
        <taxon>Taphrinales</taxon>
        <taxon>Taphrinaceae</taxon>
        <taxon>Taphrina</taxon>
    </lineage>
</organism>
<dbReference type="OrthoDB" id="424794at2759"/>
<comment type="caution">
    <text evidence="5">The sequence shown here is derived from an EMBL/GenBank/DDBJ whole genome shotgun (WGS) entry which is preliminary data.</text>
</comment>
<comment type="function">
    <text evidence="3">Responsible for synthesis of pseudouridine from uracil.</text>
</comment>
<dbReference type="CDD" id="cd02557">
    <property type="entry name" value="PseudoU_synth_ScRIB2"/>
    <property type="match status" value="1"/>
</dbReference>
<keyword evidence="3" id="KW-0413">Isomerase</keyword>
<dbReference type="PROSITE" id="PS50889">
    <property type="entry name" value="S4"/>
    <property type="match status" value="1"/>
</dbReference>
<evidence type="ECO:0000259" key="4">
    <source>
        <dbReference type="Pfam" id="PF00849"/>
    </source>
</evidence>
<dbReference type="AlphaFoldDB" id="R4XCD7"/>
<evidence type="ECO:0000256" key="3">
    <source>
        <dbReference type="RuleBase" id="RU362028"/>
    </source>
</evidence>
<dbReference type="SUPFAM" id="SSF55120">
    <property type="entry name" value="Pseudouridine synthase"/>
    <property type="match status" value="1"/>
</dbReference>
<dbReference type="PANTHER" id="PTHR21600">
    <property type="entry name" value="MITOCHONDRIAL RNA PSEUDOURIDINE SYNTHASE"/>
    <property type="match status" value="1"/>
</dbReference>
<dbReference type="Gene3D" id="3.30.2350.10">
    <property type="entry name" value="Pseudouridine synthase"/>
    <property type="match status" value="1"/>
</dbReference>
<sequence length="404" mass="46111">MPKDIKKRPKQSPKLLNSELLEGADYVIDCEKGLRRVKPYYFTFKTWVKGRWIGKTLVEIFTTEFRDRDSEYYRQAIIDGRVQVNGEPSNGELILKNGDILTHTSHRHEPPVTSKPVEIVHQDDDLIVINKPAGVPVHPAGRYRHNSVLNILSIEHKVSTNIAPCNRLDRLTSGLMFFSQHASSAEKMRKYLFDREVSKEYVARVIGDFPEGEIICEEPLMTVNPLLGLNRVHPNGKSAKSVFEKLSFNGVTSVVKCRPFTGRTHQLRVHLQFLGHPIANDPLYANKRVWGETSNDWRNKTDEEISEKLLNLNKSELADFGNFAPTKSDYVTEETREQATERRDKRLGELLTGDICDVCQAPLYSDPSPTELGIFLHALKYWADDGSWSYSTDQPDWASVDWKG</sequence>
<feature type="domain" description="Pseudouridine synthase RsuA/RluA-like" evidence="4">
    <location>
        <begin position="125"/>
        <end position="272"/>
    </location>
</feature>